<evidence type="ECO:0000256" key="7">
    <source>
        <dbReference type="ARBA" id="ARBA00023136"/>
    </source>
</evidence>
<feature type="transmembrane region" description="Helical" evidence="8">
    <location>
        <begin position="74"/>
        <end position="95"/>
    </location>
</feature>
<feature type="transmembrane region" description="Helical" evidence="8">
    <location>
        <begin position="34"/>
        <end position="54"/>
    </location>
</feature>
<feature type="transmembrane region" description="Helical" evidence="8">
    <location>
        <begin position="179"/>
        <end position="209"/>
    </location>
</feature>
<feature type="transmembrane region" description="Helical" evidence="8">
    <location>
        <begin position="221"/>
        <end position="241"/>
    </location>
</feature>
<dbReference type="KEGG" id="tpol:Mal48_40100"/>
<protein>
    <recommendedName>
        <fullName evidence="9">Glycosyltransferase RgtA/B/C/D-like domain-containing protein</fullName>
    </recommendedName>
</protein>
<reference evidence="10 11" key="1">
    <citation type="submission" date="2019-02" db="EMBL/GenBank/DDBJ databases">
        <title>Deep-cultivation of Planctomycetes and their phenomic and genomic characterization uncovers novel biology.</title>
        <authorList>
            <person name="Wiegand S."/>
            <person name="Jogler M."/>
            <person name="Boedeker C."/>
            <person name="Pinto D."/>
            <person name="Vollmers J."/>
            <person name="Rivas-Marin E."/>
            <person name="Kohn T."/>
            <person name="Peeters S.H."/>
            <person name="Heuer A."/>
            <person name="Rast P."/>
            <person name="Oberbeckmann S."/>
            <person name="Bunk B."/>
            <person name="Jeske O."/>
            <person name="Meyerdierks A."/>
            <person name="Storesund J.E."/>
            <person name="Kallscheuer N."/>
            <person name="Luecker S."/>
            <person name="Lage O.M."/>
            <person name="Pohl T."/>
            <person name="Merkel B.J."/>
            <person name="Hornburger P."/>
            <person name="Mueller R.-W."/>
            <person name="Bruemmer F."/>
            <person name="Labrenz M."/>
            <person name="Spormann A.M."/>
            <person name="Op den Camp H."/>
            <person name="Overmann J."/>
            <person name="Amann R."/>
            <person name="Jetten M.S.M."/>
            <person name="Mascher T."/>
            <person name="Medema M.H."/>
            <person name="Devos D.P."/>
            <person name="Kaster A.-K."/>
            <person name="Ovreas L."/>
            <person name="Rohde M."/>
            <person name="Galperin M.Y."/>
            <person name="Jogler C."/>
        </authorList>
    </citation>
    <scope>NUCLEOTIDE SEQUENCE [LARGE SCALE GENOMIC DNA]</scope>
    <source>
        <strain evidence="10 11">Mal48</strain>
    </source>
</reference>
<evidence type="ECO:0000256" key="8">
    <source>
        <dbReference type="SAM" id="Phobius"/>
    </source>
</evidence>
<evidence type="ECO:0000313" key="11">
    <source>
        <dbReference type="Proteomes" id="UP000315724"/>
    </source>
</evidence>
<dbReference type="GO" id="GO:0016763">
    <property type="term" value="F:pentosyltransferase activity"/>
    <property type="evidence" value="ECO:0007669"/>
    <property type="project" value="TreeGrafter"/>
</dbReference>
<dbReference type="Pfam" id="PF13231">
    <property type="entry name" value="PMT_2"/>
    <property type="match status" value="1"/>
</dbReference>
<feature type="transmembrane region" description="Helical" evidence="8">
    <location>
        <begin position="334"/>
        <end position="351"/>
    </location>
</feature>
<evidence type="ECO:0000256" key="2">
    <source>
        <dbReference type="ARBA" id="ARBA00022475"/>
    </source>
</evidence>
<dbReference type="InterPro" id="IPR038731">
    <property type="entry name" value="RgtA/B/C-like"/>
</dbReference>
<name>A0A517QT33_9PLAN</name>
<sequence>MNWNQERQVERLTKAAQAIQRKSQRDLAGEDPTINFFGIFLVAHVLIWTILASLTQPNLPDETLQLLTAGQSPAWGYFDQPPLAVWVMSFVSTIFAPAAWPAYFMAQVCIATCMWAAWKIGKDFLHPWTAICGAIVLEGCFFFTIGSTAFSSAHLAGCFWALGILALYQGFHLEHRRDWVIVGICLGLGMLSHYSTALLILSMVTFSLLNHQARQCWDTSWPFLAGAIAGVIVLPHFWWAWSNDFSTVSTAMHGWKSISSRGQFTIQFLISQIFAVVPILLLLIPVIASFRFDEPTASEDEERDFVRQYLLVVTLLPAALMFALALIVGVDLGSTGLTLWTFIGVLLLLWSDLEENRIAWRRVILHSGAVGGGFAALLVISNFMLPYIMNSSQPKDIHFPGKQLAKEVRSIWKNRGYEQKLAIIAGPGRLAQNASWYHGTVQRPLAYNDLDDSKSVGVDDAALLKSGGIILWTDADLPNDENQVADVDYTSDGLTLRFQSETQPNKIEFMEEPITLQWGKTKKSEPIQVYVALVHPFQQATEEGEPELVFPIEELQLDNQTAAINTSLIR</sequence>
<keyword evidence="11" id="KW-1185">Reference proteome</keyword>
<evidence type="ECO:0000256" key="6">
    <source>
        <dbReference type="ARBA" id="ARBA00022989"/>
    </source>
</evidence>
<evidence type="ECO:0000256" key="4">
    <source>
        <dbReference type="ARBA" id="ARBA00022679"/>
    </source>
</evidence>
<comment type="subcellular location">
    <subcellularLocation>
        <location evidence="1">Cell membrane</location>
        <topology evidence="1">Multi-pass membrane protein</topology>
    </subcellularLocation>
</comment>
<evidence type="ECO:0000256" key="5">
    <source>
        <dbReference type="ARBA" id="ARBA00022692"/>
    </source>
</evidence>
<feature type="transmembrane region" description="Helical" evidence="8">
    <location>
        <begin position="153"/>
        <end position="173"/>
    </location>
</feature>
<accession>A0A517QT33</accession>
<feature type="domain" description="Glycosyltransferase RgtA/B/C/D-like" evidence="9">
    <location>
        <begin position="79"/>
        <end position="239"/>
    </location>
</feature>
<dbReference type="EMBL" id="CP036267">
    <property type="protein sequence ID" value="QDT34738.1"/>
    <property type="molecule type" value="Genomic_DNA"/>
</dbReference>
<proteinExistence type="predicted"/>
<dbReference type="PANTHER" id="PTHR33908:SF9">
    <property type="entry name" value="BLL5595 PROTEIN"/>
    <property type="match status" value="1"/>
</dbReference>
<keyword evidence="7 8" id="KW-0472">Membrane</keyword>
<evidence type="ECO:0000313" key="10">
    <source>
        <dbReference type="EMBL" id="QDT34738.1"/>
    </source>
</evidence>
<dbReference type="InterPro" id="IPR050297">
    <property type="entry name" value="LipidA_mod_glycosyltrf_83"/>
</dbReference>
<keyword evidence="6 8" id="KW-1133">Transmembrane helix</keyword>
<dbReference type="GO" id="GO:0009103">
    <property type="term" value="P:lipopolysaccharide biosynthetic process"/>
    <property type="evidence" value="ECO:0007669"/>
    <property type="project" value="UniProtKB-ARBA"/>
</dbReference>
<feature type="transmembrane region" description="Helical" evidence="8">
    <location>
        <begin position="124"/>
        <end position="146"/>
    </location>
</feature>
<keyword evidence="4" id="KW-0808">Transferase</keyword>
<dbReference type="PANTHER" id="PTHR33908">
    <property type="entry name" value="MANNOSYLTRANSFERASE YKCB-RELATED"/>
    <property type="match status" value="1"/>
</dbReference>
<feature type="transmembrane region" description="Helical" evidence="8">
    <location>
        <begin position="264"/>
        <end position="288"/>
    </location>
</feature>
<dbReference type="Proteomes" id="UP000315724">
    <property type="component" value="Chromosome"/>
</dbReference>
<evidence type="ECO:0000259" key="9">
    <source>
        <dbReference type="Pfam" id="PF13231"/>
    </source>
</evidence>
<dbReference type="GO" id="GO:0005886">
    <property type="term" value="C:plasma membrane"/>
    <property type="evidence" value="ECO:0007669"/>
    <property type="project" value="UniProtKB-SubCell"/>
</dbReference>
<organism evidence="10 11">
    <name type="scientific">Thalassoglobus polymorphus</name>
    <dbReference type="NCBI Taxonomy" id="2527994"/>
    <lineage>
        <taxon>Bacteria</taxon>
        <taxon>Pseudomonadati</taxon>
        <taxon>Planctomycetota</taxon>
        <taxon>Planctomycetia</taxon>
        <taxon>Planctomycetales</taxon>
        <taxon>Planctomycetaceae</taxon>
        <taxon>Thalassoglobus</taxon>
    </lineage>
</organism>
<keyword evidence="3" id="KW-0328">Glycosyltransferase</keyword>
<gene>
    <name evidence="10" type="ORF">Mal48_40100</name>
</gene>
<dbReference type="RefSeq" id="WP_145203153.1">
    <property type="nucleotide sequence ID" value="NZ_CP036267.1"/>
</dbReference>
<dbReference type="OrthoDB" id="9811222at2"/>
<keyword evidence="2" id="KW-1003">Cell membrane</keyword>
<dbReference type="AlphaFoldDB" id="A0A517QT33"/>
<evidence type="ECO:0000256" key="1">
    <source>
        <dbReference type="ARBA" id="ARBA00004651"/>
    </source>
</evidence>
<evidence type="ECO:0000256" key="3">
    <source>
        <dbReference type="ARBA" id="ARBA00022676"/>
    </source>
</evidence>
<keyword evidence="5 8" id="KW-0812">Transmembrane</keyword>
<feature type="transmembrane region" description="Helical" evidence="8">
    <location>
        <begin position="363"/>
        <end position="385"/>
    </location>
</feature>
<feature type="transmembrane region" description="Helical" evidence="8">
    <location>
        <begin position="309"/>
        <end position="328"/>
    </location>
</feature>